<name>A0A0F9WE43_9ZZZZ</name>
<reference evidence="2" key="1">
    <citation type="journal article" date="2015" name="Nature">
        <title>Complex archaea that bridge the gap between prokaryotes and eukaryotes.</title>
        <authorList>
            <person name="Spang A."/>
            <person name="Saw J.H."/>
            <person name="Jorgensen S.L."/>
            <person name="Zaremba-Niedzwiedzka K."/>
            <person name="Martijn J."/>
            <person name="Lind A.E."/>
            <person name="van Eijk R."/>
            <person name="Schleper C."/>
            <person name="Guy L."/>
            <person name="Ettema T.J."/>
        </authorList>
    </citation>
    <scope>NUCLEOTIDE SEQUENCE</scope>
</reference>
<comment type="caution">
    <text evidence="2">The sequence shown here is derived from an EMBL/GenBank/DDBJ whole genome shotgun (WGS) entry which is preliminary data.</text>
</comment>
<feature type="region of interest" description="Disordered" evidence="1">
    <location>
        <begin position="1"/>
        <end position="74"/>
    </location>
</feature>
<feature type="compositionally biased region" description="Basic and acidic residues" evidence="1">
    <location>
        <begin position="38"/>
        <end position="47"/>
    </location>
</feature>
<feature type="compositionally biased region" description="Basic and acidic residues" evidence="1">
    <location>
        <begin position="1"/>
        <end position="17"/>
    </location>
</feature>
<sequence>MAHRDYKKEYKDFHGKPEQIANRAARNKARADAGLNKGDQREVDHVKPLSKSGSKGKGNTRVVSQAKNRHKGAK</sequence>
<proteinExistence type="predicted"/>
<accession>A0A0F9WE43</accession>
<evidence type="ECO:0000313" key="2">
    <source>
        <dbReference type="EMBL" id="KKN76513.1"/>
    </source>
</evidence>
<dbReference type="AlphaFoldDB" id="A0A0F9WE43"/>
<gene>
    <name evidence="2" type="ORF">LCGC14_0370220</name>
</gene>
<evidence type="ECO:0008006" key="3">
    <source>
        <dbReference type="Google" id="ProtNLM"/>
    </source>
</evidence>
<evidence type="ECO:0000256" key="1">
    <source>
        <dbReference type="SAM" id="MobiDB-lite"/>
    </source>
</evidence>
<organism evidence="2">
    <name type="scientific">marine sediment metagenome</name>
    <dbReference type="NCBI Taxonomy" id="412755"/>
    <lineage>
        <taxon>unclassified sequences</taxon>
        <taxon>metagenomes</taxon>
        <taxon>ecological metagenomes</taxon>
    </lineage>
</organism>
<protein>
    <recommendedName>
        <fullName evidence="3">HNH endonuclease</fullName>
    </recommendedName>
</protein>
<dbReference type="EMBL" id="LAZR01000295">
    <property type="protein sequence ID" value="KKN76513.1"/>
    <property type="molecule type" value="Genomic_DNA"/>
</dbReference>